<evidence type="ECO:0000313" key="10">
    <source>
        <dbReference type="EMBL" id="WZN65409.1"/>
    </source>
</evidence>
<dbReference type="InterPro" id="IPR012340">
    <property type="entry name" value="NA-bd_OB-fold"/>
</dbReference>
<dbReference type="InterPro" id="IPR013185">
    <property type="entry name" value="Transl_elong_KOW-like"/>
</dbReference>
<dbReference type="FunFam" id="2.30.30.30:FF:000003">
    <property type="entry name" value="Elongation factor P"/>
    <property type="match status" value="1"/>
</dbReference>
<dbReference type="GO" id="GO:0005829">
    <property type="term" value="C:cytosol"/>
    <property type="evidence" value="ECO:0007669"/>
    <property type="project" value="UniProtKB-ARBA"/>
</dbReference>
<name>A0AAX4PHL3_9CHLO</name>
<dbReference type="Pfam" id="PF08207">
    <property type="entry name" value="EFP_N"/>
    <property type="match status" value="1"/>
</dbReference>
<evidence type="ECO:0000313" key="11">
    <source>
        <dbReference type="Proteomes" id="UP001472866"/>
    </source>
</evidence>
<keyword evidence="5 10" id="KW-0251">Elongation factor</keyword>
<dbReference type="InterPro" id="IPR008991">
    <property type="entry name" value="Translation_prot_SH3-like_sf"/>
</dbReference>
<dbReference type="InterPro" id="IPR020599">
    <property type="entry name" value="Transl_elong_fac_P/YeiP"/>
</dbReference>
<keyword evidence="4" id="KW-0963">Cytoplasm</keyword>
<dbReference type="FunFam" id="2.40.50.140:FF:000004">
    <property type="entry name" value="Elongation factor P"/>
    <property type="match status" value="1"/>
</dbReference>
<evidence type="ECO:0000256" key="6">
    <source>
        <dbReference type="ARBA" id="ARBA00022917"/>
    </source>
</evidence>
<dbReference type="GO" id="GO:0003746">
    <property type="term" value="F:translation elongation factor activity"/>
    <property type="evidence" value="ECO:0007669"/>
    <property type="project" value="UniProtKB-KW"/>
</dbReference>
<dbReference type="InterPro" id="IPR001059">
    <property type="entry name" value="Transl_elong_P/YeiP_cen"/>
</dbReference>
<dbReference type="NCBIfam" id="NF001810">
    <property type="entry name" value="PRK00529.1"/>
    <property type="match status" value="1"/>
</dbReference>
<dbReference type="FunFam" id="2.40.50.140:FF:000009">
    <property type="entry name" value="Elongation factor P"/>
    <property type="match status" value="1"/>
</dbReference>
<dbReference type="SUPFAM" id="SSF50249">
    <property type="entry name" value="Nucleic acid-binding proteins"/>
    <property type="match status" value="2"/>
</dbReference>
<evidence type="ECO:0000256" key="1">
    <source>
        <dbReference type="ARBA" id="ARBA00004496"/>
    </source>
</evidence>
<keyword evidence="6" id="KW-0648">Protein biosynthesis</keyword>
<evidence type="ECO:0000256" key="5">
    <source>
        <dbReference type="ARBA" id="ARBA00022768"/>
    </source>
</evidence>
<dbReference type="Gene3D" id="2.30.30.30">
    <property type="match status" value="1"/>
</dbReference>
<dbReference type="NCBIfam" id="TIGR00038">
    <property type="entry name" value="efp"/>
    <property type="match status" value="1"/>
</dbReference>
<evidence type="ECO:0000259" key="9">
    <source>
        <dbReference type="SMART" id="SM01185"/>
    </source>
</evidence>
<evidence type="ECO:0000256" key="7">
    <source>
        <dbReference type="SAM" id="MobiDB-lite"/>
    </source>
</evidence>
<dbReference type="InterPro" id="IPR013852">
    <property type="entry name" value="Transl_elong_P/YeiP_CS"/>
</dbReference>
<dbReference type="AlphaFoldDB" id="A0AAX4PHL3"/>
<dbReference type="EMBL" id="CP151512">
    <property type="protein sequence ID" value="WZN65409.1"/>
    <property type="molecule type" value="Genomic_DNA"/>
</dbReference>
<sequence length="241" mass="26427">MVARASEGLGAVARSTTTRRRPRPNPGAVLPRPLRRTFVPSQPAGGSRRAVTVCAISVNEFKTGLTIQIDKAPWRVVEFLHVKPGKGAAFVRTKLKNVITGNTVDKTFRAGEKVDLAQMEKSTKQFTYMDGDQYVFMDMETYEETRLGRDDAWAKFLKEGMEAGVLEWEGKVIGVELPRTVALEITETTAGDKGNTKSGGGDKPATLETGHVVTVPLFVQEGEEVIVDTVTGKYVERAKKK</sequence>
<dbReference type="InterPro" id="IPR011768">
    <property type="entry name" value="Transl_elongation_fac_P"/>
</dbReference>
<dbReference type="PROSITE" id="PS01275">
    <property type="entry name" value="EFP"/>
    <property type="match status" value="1"/>
</dbReference>
<dbReference type="SMART" id="SM00841">
    <property type="entry name" value="Elong-fact-P_C"/>
    <property type="match status" value="1"/>
</dbReference>
<evidence type="ECO:0000256" key="3">
    <source>
        <dbReference type="ARBA" id="ARBA00009479"/>
    </source>
</evidence>
<dbReference type="CDD" id="cd05794">
    <property type="entry name" value="S1_EF-P_repeat_2"/>
    <property type="match status" value="1"/>
</dbReference>
<evidence type="ECO:0000259" key="8">
    <source>
        <dbReference type="SMART" id="SM00841"/>
    </source>
</evidence>
<feature type="domain" description="Translation elongation factor P/YeiP central" evidence="9">
    <location>
        <begin position="121"/>
        <end position="173"/>
    </location>
</feature>
<comment type="pathway">
    <text evidence="2">Protein biosynthesis; polypeptide chain elongation.</text>
</comment>
<reference evidence="10 11" key="1">
    <citation type="submission" date="2024-03" db="EMBL/GenBank/DDBJ databases">
        <title>Complete genome sequence of the green alga Chloropicon roscoffensis RCC1871.</title>
        <authorList>
            <person name="Lemieux C."/>
            <person name="Pombert J.-F."/>
            <person name="Otis C."/>
            <person name="Turmel M."/>
        </authorList>
    </citation>
    <scope>NUCLEOTIDE SEQUENCE [LARGE SCALE GENOMIC DNA]</scope>
    <source>
        <strain evidence="10 11">RCC1871</strain>
    </source>
</reference>
<dbReference type="PANTHER" id="PTHR30053">
    <property type="entry name" value="ELONGATION FACTOR P"/>
    <property type="match status" value="1"/>
</dbReference>
<comment type="similarity">
    <text evidence="3">Belongs to the elongation factor P family.</text>
</comment>
<dbReference type="Gene3D" id="2.40.50.140">
    <property type="entry name" value="Nucleic acid-binding proteins"/>
    <property type="match status" value="2"/>
</dbReference>
<proteinExistence type="inferred from homology"/>
<keyword evidence="11" id="KW-1185">Reference proteome</keyword>
<feature type="region of interest" description="Disordered" evidence="7">
    <location>
        <begin position="1"/>
        <end position="45"/>
    </location>
</feature>
<dbReference type="CDD" id="cd04470">
    <property type="entry name" value="S1_EF-P_repeat_1"/>
    <property type="match status" value="1"/>
</dbReference>
<dbReference type="PANTHER" id="PTHR30053:SF12">
    <property type="entry name" value="ELONGATION FACTOR P (EF-P) FAMILY PROTEIN"/>
    <property type="match status" value="1"/>
</dbReference>
<comment type="subcellular location">
    <subcellularLocation>
        <location evidence="1">Cytoplasm</location>
    </subcellularLocation>
</comment>
<organism evidence="10 11">
    <name type="scientific">Chloropicon roscoffensis</name>
    <dbReference type="NCBI Taxonomy" id="1461544"/>
    <lineage>
        <taxon>Eukaryota</taxon>
        <taxon>Viridiplantae</taxon>
        <taxon>Chlorophyta</taxon>
        <taxon>Chloropicophyceae</taxon>
        <taxon>Chloropicales</taxon>
        <taxon>Chloropicaceae</taxon>
        <taxon>Chloropicon</taxon>
    </lineage>
</organism>
<gene>
    <name evidence="10" type="ORF">HKI87_12g69670</name>
</gene>
<feature type="domain" description="Elongation factor P C-terminal" evidence="8">
    <location>
        <begin position="181"/>
        <end position="237"/>
    </location>
</feature>
<dbReference type="InterPro" id="IPR015365">
    <property type="entry name" value="Elong-fact-P_C"/>
</dbReference>
<accession>A0AAX4PHL3</accession>
<protein>
    <submittedName>
        <fullName evidence="10">Elongation factor P</fullName>
    </submittedName>
</protein>
<dbReference type="GO" id="GO:0043043">
    <property type="term" value="P:peptide biosynthetic process"/>
    <property type="evidence" value="ECO:0007669"/>
    <property type="project" value="InterPro"/>
</dbReference>
<evidence type="ECO:0000256" key="2">
    <source>
        <dbReference type="ARBA" id="ARBA00004815"/>
    </source>
</evidence>
<dbReference type="Proteomes" id="UP001472866">
    <property type="component" value="Chromosome 12"/>
</dbReference>
<dbReference type="Pfam" id="PF09285">
    <property type="entry name" value="Elong-fact-P_C"/>
    <property type="match status" value="1"/>
</dbReference>
<evidence type="ECO:0000256" key="4">
    <source>
        <dbReference type="ARBA" id="ARBA00022490"/>
    </source>
</evidence>
<dbReference type="SMART" id="SM01185">
    <property type="entry name" value="EFP"/>
    <property type="match status" value="1"/>
</dbReference>
<dbReference type="HAMAP" id="MF_00141">
    <property type="entry name" value="EF_P"/>
    <property type="match status" value="1"/>
</dbReference>
<dbReference type="InterPro" id="IPR014722">
    <property type="entry name" value="Rib_uL2_dom2"/>
</dbReference>
<dbReference type="Pfam" id="PF01132">
    <property type="entry name" value="EFP"/>
    <property type="match status" value="1"/>
</dbReference>
<dbReference type="SUPFAM" id="SSF50104">
    <property type="entry name" value="Translation proteins SH3-like domain"/>
    <property type="match status" value="1"/>
</dbReference>